<dbReference type="Proteomes" id="UP000002489">
    <property type="component" value="Unassembled WGS sequence"/>
</dbReference>
<proteinExistence type="inferred from homology"/>
<dbReference type="EC" id="3.1.4.-" evidence="5"/>
<evidence type="ECO:0000256" key="5">
    <source>
        <dbReference type="HAMAP-Rule" id="MF_03040"/>
    </source>
</evidence>
<dbReference type="GO" id="GO:0005634">
    <property type="term" value="C:nucleus"/>
    <property type="evidence" value="ECO:0007669"/>
    <property type="project" value="UniProtKB-SubCell"/>
</dbReference>
<feature type="region of interest" description="Disordered" evidence="6">
    <location>
        <begin position="1"/>
        <end position="63"/>
    </location>
</feature>
<feature type="compositionally biased region" description="Basic and acidic residues" evidence="6">
    <location>
        <begin position="38"/>
        <end position="52"/>
    </location>
</feature>
<comment type="subcellular location">
    <subcellularLocation>
        <location evidence="5">Nucleus</location>
    </subcellularLocation>
</comment>
<dbReference type="Gene3D" id="3.90.1140.10">
    <property type="entry name" value="Cyclic phosphodiesterase"/>
    <property type="match status" value="1"/>
</dbReference>
<organism evidence="7 8">
    <name type="scientific">Fusarium oxysporum (strain Fo5176)</name>
    <name type="common">Fusarium vascular wilt</name>
    <dbReference type="NCBI Taxonomy" id="660025"/>
    <lineage>
        <taxon>Eukaryota</taxon>
        <taxon>Fungi</taxon>
        <taxon>Dikarya</taxon>
        <taxon>Ascomycota</taxon>
        <taxon>Pezizomycotina</taxon>
        <taxon>Sordariomycetes</taxon>
        <taxon>Hypocreomycetidae</taxon>
        <taxon>Hypocreales</taxon>
        <taxon>Nectriaceae</taxon>
        <taxon>Fusarium</taxon>
        <taxon>Fusarium oxysporum species complex</taxon>
    </lineage>
</organism>
<evidence type="ECO:0000256" key="4">
    <source>
        <dbReference type="ARBA" id="ARBA00023242"/>
    </source>
</evidence>
<dbReference type="VEuPathDB" id="FungiDB:FOXG_05713"/>
<evidence type="ECO:0000256" key="2">
    <source>
        <dbReference type="ARBA" id="ARBA00022801"/>
    </source>
</evidence>
<evidence type="ECO:0000256" key="6">
    <source>
        <dbReference type="SAM" id="MobiDB-lite"/>
    </source>
</evidence>
<sequence length="328" mass="35989">MALVDYSSSESDDESSGSDSHHVKRRKGVDGIATHSSRSTDGDTRSVSKDADASSMPPLPDTFHDLYASTVRQSVVDDPSLHHGRKRQVPHVVGNWPSHVYIEWHPSTKQHGLLTSLMADIEKVVSSEIKLHNFLTSDLGSPLPLHISLSRPLSLTTGNKDEFLDKITETLDNSGIAPFVVRPQGLAWYRSPDSDRTFLILRVASGPRSPTNSKDGVKSLNPELTSLLTKSNTVATQYGQPPLYQGKAKEPVGDAFHISIGWTFHLPADEMSLKTLRLFRQPKFGDIRKWEISVAGIKVKIGNAVHHVALQETGRGSGSSKRSSFLKS</sequence>
<dbReference type="PANTHER" id="PTHR13522:SF3">
    <property type="entry name" value="U6 SNRNA PHOSPHODIESTERASE 1"/>
    <property type="match status" value="1"/>
</dbReference>
<comment type="function">
    <text evidence="5">Phosphodiesterase responsible for the U6 snRNA 3' end processing. Acts as an exoribonuclease (RNase) responsible for trimming the poly(U) tract of the last nucleotides in the pre-U6 snRNA molecule, leading to the formation of mature U6 snRNA.</text>
</comment>
<dbReference type="GO" id="GO:0016829">
    <property type="term" value="F:lyase activity"/>
    <property type="evidence" value="ECO:0007669"/>
    <property type="project" value="UniProtKB-KW"/>
</dbReference>
<feature type="active site" description="Proton donor/acceptor" evidence="5">
    <location>
        <position position="146"/>
    </location>
</feature>
<comment type="similarity">
    <text evidence="5">Belongs to the 2H phosphoesterase superfamily. USB1 family.</text>
</comment>
<gene>
    <name evidence="7" type="primary">28947667</name>
    <name evidence="5" type="synonym">USB1</name>
</gene>
<keyword evidence="3" id="KW-0456">Lyase</keyword>
<keyword evidence="2 5" id="KW-0378">Hydrolase</keyword>
<keyword evidence="4 5" id="KW-0539">Nucleus</keyword>
<evidence type="ECO:0000313" key="8">
    <source>
        <dbReference type="Proteomes" id="UP000002489"/>
    </source>
</evidence>
<dbReference type="GO" id="GO:0034477">
    <property type="term" value="P:U6 snRNA 3'-end processing"/>
    <property type="evidence" value="ECO:0007669"/>
    <property type="project" value="UniProtKB-UniRule"/>
</dbReference>
<dbReference type="HAMAP" id="MF_03040">
    <property type="entry name" value="USB1"/>
    <property type="match status" value="1"/>
</dbReference>
<evidence type="ECO:0000256" key="3">
    <source>
        <dbReference type="ARBA" id="ARBA00023239"/>
    </source>
</evidence>
<protein>
    <recommendedName>
        <fullName evidence="5">U6 snRNA phosphodiesterase</fullName>
        <ecNumber evidence="5">3.1.4.-</ecNumber>
    </recommendedName>
</protein>
<name>A0A0D2XP27_FUSOF</name>
<evidence type="ECO:0000256" key="1">
    <source>
        <dbReference type="ARBA" id="ARBA00022722"/>
    </source>
</evidence>
<dbReference type="InterPro" id="IPR027521">
    <property type="entry name" value="Usb1"/>
</dbReference>
<accession>A0A0D2XP27</accession>
<dbReference type="PANTHER" id="PTHR13522">
    <property type="entry name" value="U6 SNRNA PHOSPHODIESTERASE 1"/>
    <property type="match status" value="1"/>
</dbReference>
<dbReference type="GO" id="GO:1990838">
    <property type="term" value="F:poly(U)-specific exoribonuclease activity, producing 3' uridine cyclic phosphate ends"/>
    <property type="evidence" value="ECO:0007669"/>
    <property type="project" value="UniProtKB-UniRule"/>
</dbReference>
<reference evidence="8" key="1">
    <citation type="journal article" date="2012" name="Mol. Plant Microbe Interact.">
        <title>A highly conserved effector in Fusarium oxysporum is required for full virulence on Arabidopsis.</title>
        <authorList>
            <person name="Thatcher L.F."/>
            <person name="Gardiner D.M."/>
            <person name="Kazan K."/>
            <person name="Manners J."/>
        </authorList>
    </citation>
    <scope>NUCLEOTIDE SEQUENCE [LARGE SCALE GENOMIC DNA]</scope>
    <source>
        <strain evidence="8">Fo5176</strain>
    </source>
</reference>
<dbReference type="EnsemblFungi" id="FOXG_05713T0">
    <property type="protein sequence ID" value="FOXG_05713P0"/>
    <property type="gene ID" value="FOXG_05713"/>
</dbReference>
<dbReference type="Pfam" id="PF09749">
    <property type="entry name" value="HVSL"/>
    <property type="match status" value="1"/>
</dbReference>
<dbReference type="STRING" id="426428.A0A0D2XP27"/>
<feature type="active site" description="Proton donor/acceptor" evidence="5">
    <location>
        <position position="257"/>
    </location>
</feature>
<reference evidence="7" key="2">
    <citation type="submission" date="2025-08" db="UniProtKB">
        <authorList>
            <consortium name="EnsemblFungi"/>
        </authorList>
    </citation>
    <scope>IDENTIFICATION</scope>
    <source>
        <strain evidence="7">4287 / CBS 123668 / FGSC 9935 / NRRL 34936</strain>
    </source>
</reference>
<dbReference type="AlphaFoldDB" id="A0A0D2XP27"/>
<evidence type="ECO:0000313" key="7">
    <source>
        <dbReference type="EnsemblFungi" id="FOXG_05713P0"/>
    </source>
</evidence>
<keyword evidence="1 5" id="KW-0540">Nuclease</keyword>